<accession>A0A2T3KLZ9</accession>
<gene>
    <name evidence="1" type="ORF">C9J27_06030</name>
</gene>
<dbReference type="AlphaFoldDB" id="A0A2T3KLZ9"/>
<proteinExistence type="predicted"/>
<organism evidence="1 2">
    <name type="scientific">Photobacterium kishitanii</name>
    <dbReference type="NCBI Taxonomy" id="318456"/>
    <lineage>
        <taxon>Bacteria</taxon>
        <taxon>Pseudomonadati</taxon>
        <taxon>Pseudomonadota</taxon>
        <taxon>Gammaproteobacteria</taxon>
        <taxon>Vibrionales</taxon>
        <taxon>Vibrionaceae</taxon>
        <taxon>Photobacterium</taxon>
    </lineage>
</organism>
<sequence length="92" mass="10813">MKEFTKYINSIGDRHIIVDIQDFYKKDSEVKLVLAVESPEHSELTKRWEIVFDNVTDVHIYFEFGFEIRRVMNMLIVGNSYISGRITAVTLL</sequence>
<evidence type="ECO:0000313" key="1">
    <source>
        <dbReference type="EMBL" id="PSV00697.1"/>
    </source>
</evidence>
<comment type="caution">
    <text evidence="1">The sequence shown here is derived from an EMBL/GenBank/DDBJ whole genome shotgun (WGS) entry which is preliminary data.</text>
</comment>
<dbReference type="Proteomes" id="UP000241426">
    <property type="component" value="Unassembled WGS sequence"/>
</dbReference>
<reference evidence="1 2" key="1">
    <citation type="submission" date="2018-01" db="EMBL/GenBank/DDBJ databases">
        <title>Whole genome sequencing of Histamine producing bacteria.</title>
        <authorList>
            <person name="Butler K."/>
        </authorList>
    </citation>
    <scope>NUCLEOTIDE SEQUENCE [LARGE SCALE GENOMIC DNA]</scope>
    <source>
        <strain evidence="1 2">FS-7.2</strain>
    </source>
</reference>
<protein>
    <submittedName>
        <fullName evidence="1">Uncharacterized protein</fullName>
    </submittedName>
</protein>
<dbReference type="EMBL" id="PYNF01000003">
    <property type="protein sequence ID" value="PSV00697.1"/>
    <property type="molecule type" value="Genomic_DNA"/>
</dbReference>
<name>A0A2T3KLZ9_9GAMM</name>
<dbReference type="RefSeq" id="WP_107289327.1">
    <property type="nucleotide sequence ID" value="NZ_PYNF01000003.1"/>
</dbReference>
<evidence type="ECO:0000313" key="2">
    <source>
        <dbReference type="Proteomes" id="UP000241426"/>
    </source>
</evidence>